<comment type="caution">
    <text evidence="2">The sequence shown here is derived from an EMBL/GenBank/DDBJ whole genome shotgun (WGS) entry which is preliminary data.</text>
</comment>
<dbReference type="AlphaFoldDB" id="A0A420ZDP7"/>
<protein>
    <submittedName>
        <fullName evidence="2">Uncharacterized protein</fullName>
    </submittedName>
</protein>
<dbReference type="Proteomes" id="UP000281261">
    <property type="component" value="Unassembled WGS sequence"/>
</dbReference>
<evidence type="ECO:0000313" key="3">
    <source>
        <dbReference type="Proteomes" id="UP000281261"/>
    </source>
</evidence>
<keyword evidence="1" id="KW-0812">Transmembrane</keyword>
<keyword evidence="1" id="KW-1133">Transmembrane helix</keyword>
<keyword evidence="1" id="KW-0472">Membrane</keyword>
<accession>A0A420ZDP7</accession>
<reference evidence="2 3" key="1">
    <citation type="submission" date="2018-06" db="EMBL/GenBank/DDBJ databases">
        <title>Extensive metabolic versatility and redundancy in microbially diverse, dynamic hydrothermal sediments.</title>
        <authorList>
            <person name="Dombrowski N."/>
            <person name="Teske A."/>
            <person name="Baker B.J."/>
        </authorList>
    </citation>
    <scope>NUCLEOTIDE SEQUENCE [LARGE SCALE GENOMIC DNA]</scope>
    <source>
        <strain evidence="2">B79_G16</strain>
    </source>
</reference>
<evidence type="ECO:0000313" key="2">
    <source>
        <dbReference type="EMBL" id="RLC37819.1"/>
    </source>
</evidence>
<dbReference type="EMBL" id="QMNG01000001">
    <property type="protein sequence ID" value="RLC37819.1"/>
    <property type="molecule type" value="Genomic_DNA"/>
</dbReference>
<organism evidence="2 3">
    <name type="scientific">candidate division Kazan bacterium</name>
    <dbReference type="NCBI Taxonomy" id="2202143"/>
    <lineage>
        <taxon>Bacteria</taxon>
        <taxon>Bacteria division Kazan-3B-28</taxon>
    </lineage>
</organism>
<gene>
    <name evidence="2" type="ORF">DRH29_00155</name>
</gene>
<evidence type="ECO:0000256" key="1">
    <source>
        <dbReference type="SAM" id="Phobius"/>
    </source>
</evidence>
<feature type="transmembrane region" description="Helical" evidence="1">
    <location>
        <begin position="105"/>
        <end position="123"/>
    </location>
</feature>
<feature type="transmembrane region" description="Helical" evidence="1">
    <location>
        <begin position="13"/>
        <end position="35"/>
    </location>
</feature>
<name>A0A420ZDP7_UNCK3</name>
<sequence length="144" mass="14929">MAKTNLKILWSKWLLYIFWGVLSVFALSLVGMFGADMLTQTQADTGTTISSDMAHGRDFSSYICGPVMGAATGIIGVLAILMLVVAGITYATSMGGSGASNAKEMIMAAITGVAFFLIARSLIVGNCGGDGGLLQHILNQTLGS</sequence>
<proteinExistence type="predicted"/>
<feature type="transmembrane region" description="Helical" evidence="1">
    <location>
        <begin position="67"/>
        <end position="93"/>
    </location>
</feature>